<keyword evidence="6" id="KW-0418">Kinase</keyword>
<dbReference type="NCBIfam" id="TIGR01007">
    <property type="entry name" value="eps_fam"/>
    <property type="match status" value="1"/>
</dbReference>
<keyword evidence="7" id="KW-0067">ATP-binding</keyword>
<dbReference type="SUPFAM" id="SSF52540">
    <property type="entry name" value="P-loop containing nucleoside triphosphate hydrolases"/>
    <property type="match status" value="1"/>
</dbReference>
<evidence type="ECO:0000256" key="1">
    <source>
        <dbReference type="ARBA" id="ARBA00007316"/>
    </source>
</evidence>
<evidence type="ECO:0000256" key="10">
    <source>
        <dbReference type="SAM" id="Coils"/>
    </source>
</evidence>
<dbReference type="PANTHER" id="PTHR32309">
    <property type="entry name" value="TYROSINE-PROTEIN KINASE"/>
    <property type="match status" value="1"/>
</dbReference>
<evidence type="ECO:0000313" key="15">
    <source>
        <dbReference type="Proteomes" id="UP000239872"/>
    </source>
</evidence>
<dbReference type="FunFam" id="3.40.50.300:FF:000527">
    <property type="entry name" value="Tyrosine-protein kinase etk"/>
    <property type="match status" value="1"/>
</dbReference>
<reference evidence="14 15" key="1">
    <citation type="submission" date="2018-01" db="EMBL/GenBank/DDBJ databases">
        <title>A novel member of the phylum Bacteroidetes isolated from glacier ice.</title>
        <authorList>
            <person name="Liu Q."/>
            <person name="Xin Y.-H."/>
        </authorList>
    </citation>
    <scope>NUCLEOTIDE SEQUENCE [LARGE SCALE GENOMIC DNA]</scope>
    <source>
        <strain evidence="14 15">RB1R16</strain>
    </source>
</reference>
<dbReference type="PANTHER" id="PTHR32309:SF13">
    <property type="entry name" value="FERRIC ENTEROBACTIN TRANSPORT PROTEIN FEPE"/>
    <property type="match status" value="1"/>
</dbReference>
<protein>
    <recommendedName>
        <fullName evidence="3">non-specific protein-tyrosine kinase</fullName>
        <ecNumber evidence="3">2.7.10.2</ecNumber>
    </recommendedName>
</protein>
<keyword evidence="11" id="KW-1133">Transmembrane helix</keyword>
<dbReference type="GO" id="GO:0005886">
    <property type="term" value="C:plasma membrane"/>
    <property type="evidence" value="ECO:0007669"/>
    <property type="project" value="TreeGrafter"/>
</dbReference>
<keyword evidence="8" id="KW-0829">Tyrosine-protein kinase</keyword>
<dbReference type="InterPro" id="IPR005702">
    <property type="entry name" value="Wzc-like_C"/>
</dbReference>
<dbReference type="GO" id="GO:0004715">
    <property type="term" value="F:non-membrane spanning protein tyrosine kinase activity"/>
    <property type="evidence" value="ECO:0007669"/>
    <property type="project" value="UniProtKB-EC"/>
</dbReference>
<comment type="similarity">
    <text evidence="2">Belongs to the etk/wzc family.</text>
</comment>
<dbReference type="CDD" id="cd05387">
    <property type="entry name" value="BY-kinase"/>
    <property type="match status" value="1"/>
</dbReference>
<comment type="catalytic activity">
    <reaction evidence="9">
        <text>L-tyrosyl-[protein] + ATP = O-phospho-L-tyrosyl-[protein] + ADP + H(+)</text>
        <dbReference type="Rhea" id="RHEA:10596"/>
        <dbReference type="Rhea" id="RHEA-COMP:10136"/>
        <dbReference type="Rhea" id="RHEA-COMP:20101"/>
        <dbReference type="ChEBI" id="CHEBI:15378"/>
        <dbReference type="ChEBI" id="CHEBI:30616"/>
        <dbReference type="ChEBI" id="CHEBI:46858"/>
        <dbReference type="ChEBI" id="CHEBI:61978"/>
        <dbReference type="ChEBI" id="CHEBI:456216"/>
        <dbReference type="EC" id="2.7.10.2"/>
    </reaction>
</comment>
<keyword evidence="4" id="KW-0808">Transferase</keyword>
<feature type="domain" description="Tyrosine-protein kinase G-rich" evidence="13">
    <location>
        <begin position="441"/>
        <end position="515"/>
    </location>
</feature>
<proteinExistence type="inferred from homology"/>
<dbReference type="GO" id="GO:0042802">
    <property type="term" value="F:identical protein binding"/>
    <property type="evidence" value="ECO:0007669"/>
    <property type="project" value="UniProtKB-ARBA"/>
</dbReference>
<dbReference type="AlphaFoldDB" id="A0A2S7SXJ5"/>
<dbReference type="EMBL" id="PPSL01000002">
    <property type="protein sequence ID" value="PQJ11649.1"/>
    <property type="molecule type" value="Genomic_DNA"/>
</dbReference>
<evidence type="ECO:0000313" key="14">
    <source>
        <dbReference type="EMBL" id="PQJ11649.1"/>
    </source>
</evidence>
<evidence type="ECO:0000256" key="6">
    <source>
        <dbReference type="ARBA" id="ARBA00022777"/>
    </source>
</evidence>
<evidence type="ECO:0000256" key="4">
    <source>
        <dbReference type="ARBA" id="ARBA00022679"/>
    </source>
</evidence>
<keyword evidence="15" id="KW-1185">Reference proteome</keyword>
<feature type="transmembrane region" description="Helical" evidence="11">
    <location>
        <begin position="24"/>
        <end position="46"/>
    </location>
</feature>
<evidence type="ECO:0000259" key="13">
    <source>
        <dbReference type="Pfam" id="PF13807"/>
    </source>
</evidence>
<keyword evidence="10" id="KW-0175">Coiled coil</keyword>
<dbReference type="Pfam" id="PF13614">
    <property type="entry name" value="AAA_31"/>
    <property type="match status" value="1"/>
</dbReference>
<dbReference type="Pfam" id="PF13807">
    <property type="entry name" value="GNVR"/>
    <property type="match status" value="1"/>
</dbReference>
<evidence type="ECO:0000256" key="7">
    <source>
        <dbReference type="ARBA" id="ARBA00022840"/>
    </source>
</evidence>
<accession>A0A2S7SXJ5</accession>
<dbReference type="GO" id="GO:0005524">
    <property type="term" value="F:ATP binding"/>
    <property type="evidence" value="ECO:0007669"/>
    <property type="project" value="UniProtKB-KW"/>
</dbReference>
<gene>
    <name evidence="14" type="ORF">CJD36_007585</name>
</gene>
<dbReference type="InterPro" id="IPR025669">
    <property type="entry name" value="AAA_dom"/>
</dbReference>
<evidence type="ECO:0000256" key="8">
    <source>
        <dbReference type="ARBA" id="ARBA00023137"/>
    </source>
</evidence>
<dbReference type="RefSeq" id="WP_105038529.1">
    <property type="nucleotide sequence ID" value="NZ_PPSL01000002.1"/>
</dbReference>
<keyword evidence="5" id="KW-0547">Nucleotide-binding</keyword>
<evidence type="ECO:0000256" key="9">
    <source>
        <dbReference type="ARBA" id="ARBA00051245"/>
    </source>
</evidence>
<keyword evidence="11" id="KW-0472">Membrane</keyword>
<dbReference type="InterPro" id="IPR027417">
    <property type="entry name" value="P-loop_NTPase"/>
</dbReference>
<sequence>MEENKTSATGNNKKSEDSIFNIKWFVSTILTIWPWVLASVVVSLIIGNINLRYATPIYKSVAELMINDSKKGGSNGTEDILAALKINNSKINVDNEIQILRSRTLMTEVVRSLNLNYNYSIAGRFKNTVVYSNKPFEVTIVDTIQSNFACYINIIDDVFYTVTFNNKHFTKAKWGDTIKAGGNNLVVNKTPNFAKSKLQYTIQVVPILTAAKSFMNSVSITAPSKGTSCLFLSMFDAIPDRSIDVINTLMRLYKQRNINGRTLIANRTMEFIDNRLGVVGAELTGVETDIVDFKQKNGIAADVGSQSATLVGASATALQKLEEEEVQLEMLNSVSDYLQKSENDKSIILPASLLANPGLADLMTKFNTLQMDIETSLIVKNPDNPIIKNMLIQKQQLKYNIVQALASTKRESQIKVNALKEEIRSINEKVRSVPNVERLYLDYARMQQTKQDLYVFLLKKREETAIEKSSTVADALVIDPAISEGFPVSPNRSKTLTTSLIIGLLLPFTFILIRRGLNVKIISKGDVTKMSAIPIIGEIGNNVSKESIAVEKNSRTLISEQFRALRTNLQFMLTNKEQKTLIVTSSMSNEGKSFIAMNLAITFAMSGKKVVLLEFDLRKPRISRMLGIDNNNGFSNYIINKISYEDMIVKSGIDDNLYILPSGPIPPNPAELVLLKETGDLFERLKREFDYIIIDTSPVGLVTDAQLLYQYADMALYIVRQGHTNKGQLGIANELYESGKMPKMGFVVNDVVANRGFAYGYGYEENYGYGGGYGYGYGASYGSGYYINDDNNKKKRSKK</sequence>
<comment type="caution">
    <text evidence="14">The sequence shown here is derived from an EMBL/GenBank/DDBJ whole genome shotgun (WGS) entry which is preliminary data.</text>
</comment>
<evidence type="ECO:0000256" key="5">
    <source>
        <dbReference type="ARBA" id="ARBA00022741"/>
    </source>
</evidence>
<dbReference type="InterPro" id="IPR032807">
    <property type="entry name" value="GNVR"/>
</dbReference>
<dbReference type="EC" id="2.7.10.2" evidence="3"/>
<feature type="coiled-coil region" evidence="10">
    <location>
        <begin position="402"/>
        <end position="429"/>
    </location>
</feature>
<comment type="similarity">
    <text evidence="1">Belongs to the CpsD/CapB family.</text>
</comment>
<evidence type="ECO:0000256" key="2">
    <source>
        <dbReference type="ARBA" id="ARBA00008883"/>
    </source>
</evidence>
<dbReference type="InterPro" id="IPR050445">
    <property type="entry name" value="Bact_polysacc_biosynth/exp"/>
</dbReference>
<organism evidence="14 15">
    <name type="scientific">Flavipsychrobacter stenotrophus</name>
    <dbReference type="NCBI Taxonomy" id="2077091"/>
    <lineage>
        <taxon>Bacteria</taxon>
        <taxon>Pseudomonadati</taxon>
        <taxon>Bacteroidota</taxon>
        <taxon>Chitinophagia</taxon>
        <taxon>Chitinophagales</taxon>
        <taxon>Chitinophagaceae</taxon>
        <taxon>Flavipsychrobacter</taxon>
    </lineage>
</organism>
<dbReference type="Proteomes" id="UP000239872">
    <property type="component" value="Unassembled WGS sequence"/>
</dbReference>
<dbReference type="Gene3D" id="3.40.50.300">
    <property type="entry name" value="P-loop containing nucleotide triphosphate hydrolases"/>
    <property type="match status" value="1"/>
</dbReference>
<evidence type="ECO:0000256" key="3">
    <source>
        <dbReference type="ARBA" id="ARBA00011903"/>
    </source>
</evidence>
<name>A0A2S7SXJ5_9BACT</name>
<evidence type="ECO:0000256" key="11">
    <source>
        <dbReference type="SAM" id="Phobius"/>
    </source>
</evidence>
<feature type="domain" description="AAA" evidence="12">
    <location>
        <begin position="591"/>
        <end position="707"/>
    </location>
</feature>
<evidence type="ECO:0000259" key="12">
    <source>
        <dbReference type="Pfam" id="PF13614"/>
    </source>
</evidence>
<keyword evidence="11" id="KW-0812">Transmembrane</keyword>
<dbReference type="OrthoDB" id="9794577at2"/>